<name>A0A8H9GUX1_9DEIO</name>
<dbReference type="GO" id="GO:0016740">
    <property type="term" value="F:transferase activity"/>
    <property type="evidence" value="ECO:0007669"/>
    <property type="project" value="UniProtKB-KW"/>
</dbReference>
<evidence type="ECO:0000313" key="3">
    <source>
        <dbReference type="EMBL" id="GGM54793.1"/>
    </source>
</evidence>
<dbReference type="CDD" id="cd05155">
    <property type="entry name" value="APH_ChoK_like_1"/>
    <property type="match status" value="1"/>
</dbReference>
<dbReference type="EMBL" id="BMQG01000016">
    <property type="protein sequence ID" value="GGM54793.1"/>
    <property type="molecule type" value="Genomic_DNA"/>
</dbReference>
<dbReference type="Gene3D" id="3.30.200.20">
    <property type="entry name" value="Phosphorylase Kinase, domain 1"/>
    <property type="match status" value="1"/>
</dbReference>
<dbReference type="InterPro" id="IPR051678">
    <property type="entry name" value="AGP_Transferase"/>
</dbReference>
<accession>A0A8H9GUX1</accession>
<comment type="caution">
    <text evidence="3">The sequence shown here is derived from an EMBL/GenBank/DDBJ whole genome shotgun (WGS) entry which is preliminary data.</text>
</comment>
<sequence length="312" mass="32345">MRGRSRAGTVAGMTDAPPPMHDSEVRVDAALVTRLLAGQCPQWAGLPATLLRHSGTDNAVVRLGDGLVARLPRIGWAATDVAKEARWLPLLAPGLPLRVPEVLFTGVPGAGYPFGWGVYGWLPGVDAAVGTVRDEAELARDLAAFVRSLQATPLPPGQGPVGSRGVPLAERDAATRAAVRACAELGLLNEGEALAVWEDALNAAPHAGLPAWLHADLKPGNLLSGGGRLSAVIDWGGLTLGDPAVDLQPAWNLLGPVGRAAFREALGVEDAAWARGRGWALSVSVIALPYYRDSNPGLAGVCQGTLRALLPG</sequence>
<dbReference type="InterPro" id="IPR002575">
    <property type="entry name" value="Aminoglycoside_PTrfase"/>
</dbReference>
<evidence type="ECO:0000313" key="4">
    <source>
        <dbReference type="Proteomes" id="UP000600547"/>
    </source>
</evidence>
<dbReference type="Pfam" id="PF01636">
    <property type="entry name" value="APH"/>
    <property type="match status" value="1"/>
</dbReference>
<keyword evidence="3" id="KW-0808">Transferase</keyword>
<evidence type="ECO:0000256" key="1">
    <source>
        <dbReference type="SAM" id="MobiDB-lite"/>
    </source>
</evidence>
<dbReference type="PANTHER" id="PTHR21310">
    <property type="entry name" value="AMINOGLYCOSIDE PHOSPHOTRANSFERASE-RELATED-RELATED"/>
    <property type="match status" value="1"/>
</dbReference>
<keyword evidence="4" id="KW-1185">Reference proteome</keyword>
<dbReference type="PANTHER" id="PTHR21310:SF42">
    <property type="entry name" value="BIFUNCTIONAL AAC_APH"/>
    <property type="match status" value="1"/>
</dbReference>
<protein>
    <submittedName>
        <fullName evidence="3">Phosphotransferase</fullName>
    </submittedName>
</protein>
<dbReference type="InterPro" id="IPR011009">
    <property type="entry name" value="Kinase-like_dom_sf"/>
</dbReference>
<feature type="region of interest" description="Disordered" evidence="1">
    <location>
        <begin position="1"/>
        <end position="22"/>
    </location>
</feature>
<gene>
    <name evidence="3" type="ORF">GCM10008956_33320</name>
</gene>
<dbReference type="Proteomes" id="UP000600547">
    <property type="component" value="Unassembled WGS sequence"/>
</dbReference>
<dbReference type="SUPFAM" id="SSF56112">
    <property type="entry name" value="Protein kinase-like (PK-like)"/>
    <property type="match status" value="1"/>
</dbReference>
<proteinExistence type="predicted"/>
<reference evidence="4" key="1">
    <citation type="journal article" date="2019" name="Int. J. Syst. Evol. Microbiol.">
        <title>The Global Catalogue of Microorganisms (GCM) 10K type strain sequencing project: providing services to taxonomists for standard genome sequencing and annotation.</title>
        <authorList>
            <consortium name="The Broad Institute Genomics Platform"/>
            <consortium name="The Broad Institute Genome Sequencing Center for Infectious Disease"/>
            <person name="Wu L."/>
            <person name="Ma J."/>
        </authorList>
    </citation>
    <scope>NUCLEOTIDE SEQUENCE [LARGE SCALE GENOMIC DNA]</scope>
    <source>
        <strain evidence="4">JCM 31047</strain>
    </source>
</reference>
<feature type="domain" description="Aminoglycoside phosphotransferase" evidence="2">
    <location>
        <begin position="53"/>
        <end position="279"/>
    </location>
</feature>
<organism evidence="3 4">
    <name type="scientific">Deinococcus arenae</name>
    <dbReference type="NCBI Taxonomy" id="1452751"/>
    <lineage>
        <taxon>Bacteria</taxon>
        <taxon>Thermotogati</taxon>
        <taxon>Deinococcota</taxon>
        <taxon>Deinococci</taxon>
        <taxon>Deinococcales</taxon>
        <taxon>Deinococcaceae</taxon>
        <taxon>Deinococcus</taxon>
    </lineage>
</organism>
<evidence type="ECO:0000259" key="2">
    <source>
        <dbReference type="Pfam" id="PF01636"/>
    </source>
</evidence>
<dbReference type="AlphaFoldDB" id="A0A8H9GUX1"/>
<dbReference type="Gene3D" id="3.90.1200.10">
    <property type="match status" value="1"/>
</dbReference>